<dbReference type="AlphaFoldDB" id="F4RH66"/>
<feature type="compositionally biased region" description="Polar residues" evidence="1">
    <location>
        <begin position="1"/>
        <end position="40"/>
    </location>
</feature>
<dbReference type="InParanoid" id="F4RH66"/>
<gene>
    <name evidence="2" type="ORF">MELLADRAFT_84901</name>
</gene>
<dbReference type="HOGENOM" id="CLU_1644088_0_0_1"/>
<evidence type="ECO:0000313" key="2">
    <source>
        <dbReference type="EMBL" id="EGG08384.1"/>
    </source>
</evidence>
<accession>F4RH66</accession>
<dbReference type="KEGG" id="mlr:MELLADRAFT_84901"/>
<evidence type="ECO:0000313" key="3">
    <source>
        <dbReference type="Proteomes" id="UP000001072"/>
    </source>
</evidence>
<organism evidence="3">
    <name type="scientific">Melampsora larici-populina (strain 98AG31 / pathotype 3-4-7)</name>
    <name type="common">Poplar leaf rust fungus</name>
    <dbReference type="NCBI Taxonomy" id="747676"/>
    <lineage>
        <taxon>Eukaryota</taxon>
        <taxon>Fungi</taxon>
        <taxon>Dikarya</taxon>
        <taxon>Basidiomycota</taxon>
        <taxon>Pucciniomycotina</taxon>
        <taxon>Pucciniomycetes</taxon>
        <taxon>Pucciniales</taxon>
        <taxon>Melampsoraceae</taxon>
        <taxon>Melampsora</taxon>
    </lineage>
</organism>
<dbReference type="EMBL" id="GL883101">
    <property type="protein sequence ID" value="EGG08384.1"/>
    <property type="molecule type" value="Genomic_DNA"/>
</dbReference>
<dbReference type="OrthoDB" id="2507455at2759"/>
<reference evidence="3" key="1">
    <citation type="journal article" date="2011" name="Proc. Natl. Acad. Sci. U.S.A.">
        <title>Obligate biotrophy features unraveled by the genomic analysis of rust fungi.</title>
        <authorList>
            <person name="Duplessis S."/>
            <person name="Cuomo C.A."/>
            <person name="Lin Y.-C."/>
            <person name="Aerts A."/>
            <person name="Tisserant E."/>
            <person name="Veneault-Fourrey C."/>
            <person name="Joly D.L."/>
            <person name="Hacquard S."/>
            <person name="Amselem J."/>
            <person name="Cantarel B.L."/>
            <person name="Chiu R."/>
            <person name="Coutinho P.M."/>
            <person name="Feau N."/>
            <person name="Field M."/>
            <person name="Frey P."/>
            <person name="Gelhaye E."/>
            <person name="Goldberg J."/>
            <person name="Grabherr M.G."/>
            <person name="Kodira C.D."/>
            <person name="Kohler A."/>
            <person name="Kuees U."/>
            <person name="Lindquist E.A."/>
            <person name="Lucas S.M."/>
            <person name="Mago R."/>
            <person name="Mauceli E."/>
            <person name="Morin E."/>
            <person name="Murat C."/>
            <person name="Pangilinan J.L."/>
            <person name="Park R."/>
            <person name="Pearson M."/>
            <person name="Quesneville H."/>
            <person name="Rouhier N."/>
            <person name="Sakthikumar S."/>
            <person name="Salamov A.A."/>
            <person name="Schmutz J."/>
            <person name="Selles B."/>
            <person name="Shapiro H."/>
            <person name="Tanguay P."/>
            <person name="Tuskan G.A."/>
            <person name="Henrissat B."/>
            <person name="Van de Peer Y."/>
            <person name="Rouze P."/>
            <person name="Ellis J.G."/>
            <person name="Dodds P.N."/>
            <person name="Schein J.E."/>
            <person name="Zhong S."/>
            <person name="Hamelin R.C."/>
            <person name="Grigoriev I.V."/>
            <person name="Szabo L.J."/>
            <person name="Martin F."/>
        </authorList>
    </citation>
    <scope>NUCLEOTIDE SEQUENCE [LARGE SCALE GENOMIC DNA]</scope>
    <source>
        <strain evidence="3">98AG31 / pathotype 3-4-7</strain>
    </source>
</reference>
<feature type="region of interest" description="Disordered" evidence="1">
    <location>
        <begin position="1"/>
        <end position="60"/>
    </location>
</feature>
<dbReference type="Proteomes" id="UP000001072">
    <property type="component" value="Unassembled WGS sequence"/>
</dbReference>
<name>F4RH66_MELLP</name>
<proteinExistence type="predicted"/>
<evidence type="ECO:0000256" key="1">
    <source>
        <dbReference type="SAM" id="MobiDB-lite"/>
    </source>
</evidence>
<dbReference type="VEuPathDB" id="FungiDB:MELLADRAFT_84901"/>
<protein>
    <submittedName>
        <fullName evidence="2">Uncharacterized protein</fullName>
    </submittedName>
</protein>
<keyword evidence="3" id="KW-1185">Reference proteome</keyword>
<feature type="compositionally biased region" description="Basic residues" evidence="1">
    <location>
        <begin position="43"/>
        <end position="58"/>
    </location>
</feature>
<dbReference type="GeneID" id="18933653"/>
<sequence>MSQFKYASSVVSSDCDNEPQTTPNTVDLMSTPPVKNTPATSLKKAKHKKSKKQGKKFKTPVPASGKLATFIDHGSICNSEGYSIYPNGETVFVRQPDQEVTNFGLVAYRHTQKTCVAKDGSGAWKTIWHSCLGVLECDNNDCDYAAPPPTAKGKAAQLVLE</sequence>
<dbReference type="RefSeq" id="XP_007408582.1">
    <property type="nucleotide sequence ID" value="XM_007408520.1"/>
</dbReference>